<feature type="transmembrane region" description="Helical" evidence="1">
    <location>
        <begin position="67"/>
        <end position="85"/>
    </location>
</feature>
<accession>A0A3A8QED7</accession>
<evidence type="ECO:0000313" key="3">
    <source>
        <dbReference type="Proteomes" id="UP000282656"/>
    </source>
</evidence>
<keyword evidence="1" id="KW-0472">Membrane</keyword>
<keyword evidence="3" id="KW-1185">Reference proteome</keyword>
<organism evidence="2 3">
    <name type="scientific">Corallococcus interemptor</name>
    <dbReference type="NCBI Taxonomy" id="2316720"/>
    <lineage>
        <taxon>Bacteria</taxon>
        <taxon>Pseudomonadati</taxon>
        <taxon>Myxococcota</taxon>
        <taxon>Myxococcia</taxon>
        <taxon>Myxococcales</taxon>
        <taxon>Cystobacterineae</taxon>
        <taxon>Myxococcaceae</taxon>
        <taxon>Corallococcus</taxon>
    </lineage>
</organism>
<dbReference type="AlphaFoldDB" id="A0A3A8QED7"/>
<keyword evidence="1" id="KW-0812">Transmembrane</keyword>
<feature type="transmembrane region" description="Helical" evidence="1">
    <location>
        <begin position="118"/>
        <end position="139"/>
    </location>
</feature>
<proteinExistence type="predicted"/>
<evidence type="ECO:0000256" key="1">
    <source>
        <dbReference type="SAM" id="Phobius"/>
    </source>
</evidence>
<name>A0A3A8QED7_9BACT</name>
<keyword evidence="1" id="KW-1133">Transmembrane helix</keyword>
<feature type="transmembrane region" description="Helical" evidence="1">
    <location>
        <begin position="12"/>
        <end position="30"/>
    </location>
</feature>
<dbReference type="EMBL" id="RAWM01000065">
    <property type="protein sequence ID" value="RKH65981.1"/>
    <property type="molecule type" value="Genomic_DNA"/>
</dbReference>
<evidence type="ECO:0000313" key="2">
    <source>
        <dbReference type="EMBL" id="RKH65981.1"/>
    </source>
</evidence>
<dbReference type="RefSeq" id="WP_120549136.1">
    <property type="nucleotide sequence ID" value="NZ_RAWM01000065.1"/>
</dbReference>
<feature type="transmembrane region" description="Helical" evidence="1">
    <location>
        <begin position="42"/>
        <end position="61"/>
    </location>
</feature>
<gene>
    <name evidence="2" type="ORF">D7X96_22450</name>
</gene>
<protein>
    <submittedName>
        <fullName evidence="2">Uncharacterized protein</fullName>
    </submittedName>
</protein>
<reference evidence="3" key="1">
    <citation type="submission" date="2018-09" db="EMBL/GenBank/DDBJ databases">
        <authorList>
            <person name="Livingstone P.G."/>
            <person name="Whitworth D.E."/>
        </authorList>
    </citation>
    <scope>NUCLEOTIDE SEQUENCE [LARGE SCALE GENOMIC DNA]</scope>
    <source>
        <strain evidence="3">AB047A</strain>
    </source>
</reference>
<sequence length="149" mass="15428">MTFFFHLHSGLRYLVLLSGVIALAYFAFAAATKRPFDKVGRIIGASYSGFLQLQLLVGVGVLVTRGYYPALIGHIVMMVLAVGAIQGPLGATRRRAAAASAGPESPESGDAKRVPPGYVAVLVGALVSLALVAGGILAIRPGLFVSTAF</sequence>
<dbReference type="Proteomes" id="UP000282656">
    <property type="component" value="Unassembled WGS sequence"/>
</dbReference>
<comment type="caution">
    <text evidence="2">The sequence shown here is derived from an EMBL/GenBank/DDBJ whole genome shotgun (WGS) entry which is preliminary data.</text>
</comment>